<dbReference type="GO" id="GO:0005516">
    <property type="term" value="F:calmodulin binding"/>
    <property type="evidence" value="ECO:0007669"/>
    <property type="project" value="TreeGrafter"/>
</dbReference>
<protein>
    <recommendedName>
        <fullName evidence="2">Sperm surface protein Sp17</fullName>
    </recommendedName>
    <alternativeName>
        <fullName evidence="5">Sperm autoantigenic protein 17</fullName>
    </alternativeName>
</protein>
<dbReference type="Gene3D" id="1.20.890.10">
    <property type="entry name" value="cAMP-dependent protein kinase regulatory subunit, dimerization-anchoring domain"/>
    <property type="match status" value="1"/>
</dbReference>
<reference evidence="8" key="1">
    <citation type="submission" date="2025-08" db="UniProtKB">
        <authorList>
            <consortium name="Ensembl"/>
        </authorList>
    </citation>
    <scope>IDENTIFICATION</scope>
</reference>
<feature type="domain" description="RIIa" evidence="7">
    <location>
        <begin position="14"/>
        <end position="51"/>
    </location>
</feature>
<dbReference type="GO" id="GO:0043005">
    <property type="term" value="C:neuron projection"/>
    <property type="evidence" value="ECO:0007669"/>
    <property type="project" value="Ensembl"/>
</dbReference>
<accession>A0A8D0L201</accession>
<dbReference type="PIRSF" id="PIRSF016533">
    <property type="entry name" value="Sp17"/>
    <property type="match status" value="1"/>
</dbReference>
<comment type="function">
    <text evidence="4">Sperm surface zona pellucida binding protein. Helps to bind spermatozoa to the zona pellucida with high affinity. Might function in binding zona pellucida and carbohydrates.</text>
</comment>
<dbReference type="GO" id="GO:0005737">
    <property type="term" value="C:cytoplasm"/>
    <property type="evidence" value="ECO:0007669"/>
    <property type="project" value="Ensembl"/>
</dbReference>
<dbReference type="Pfam" id="PF02197">
    <property type="entry name" value="RIIa"/>
    <property type="match status" value="1"/>
</dbReference>
<dbReference type="CDD" id="cd12100">
    <property type="entry name" value="DD_CABYR_SP17"/>
    <property type="match status" value="1"/>
</dbReference>
<sequence length="95" mass="11147">MSIPFSNTQQRIPRGFANLLEGLAREVLREQPEDIPCFAAEYFEDLLEERERHGIDPSEWKEQLEELKLKRSELKKQRPTLEQVSNLPEISPILT</sequence>
<dbReference type="SMART" id="SM00394">
    <property type="entry name" value="RIIa"/>
    <property type="match status" value="1"/>
</dbReference>
<dbReference type="AlphaFoldDB" id="A0A8D0L201"/>
<evidence type="ECO:0000256" key="5">
    <source>
        <dbReference type="ARBA" id="ARBA00031837"/>
    </source>
</evidence>
<comment type="subunit">
    <text evidence="6">Homodimer. May interact with ROPN1.</text>
</comment>
<comment type="subcellular location">
    <subcellularLocation>
        <location evidence="1">Membrane</location>
        <topology evidence="1">Peripheral membrane protein</topology>
    </subcellularLocation>
</comment>
<evidence type="ECO:0000256" key="3">
    <source>
        <dbReference type="ARBA" id="ARBA00023136"/>
    </source>
</evidence>
<evidence type="ECO:0000256" key="1">
    <source>
        <dbReference type="ARBA" id="ARBA00004170"/>
    </source>
</evidence>
<evidence type="ECO:0000256" key="6">
    <source>
        <dbReference type="ARBA" id="ARBA00044028"/>
    </source>
</evidence>
<dbReference type="InterPro" id="IPR012105">
    <property type="entry name" value="Sp17"/>
</dbReference>
<dbReference type="Ensembl" id="ENSSPUT00000001839.1">
    <property type="protein sequence ID" value="ENSSPUP00000001743.1"/>
    <property type="gene ID" value="ENSSPUG00000001343.1"/>
</dbReference>
<gene>
    <name evidence="8" type="primary">SPA17</name>
</gene>
<dbReference type="GeneTree" id="ENSGT00440000039164"/>
<proteinExistence type="predicted"/>
<evidence type="ECO:0000256" key="4">
    <source>
        <dbReference type="ARBA" id="ARBA00025518"/>
    </source>
</evidence>
<dbReference type="SUPFAM" id="SSF47391">
    <property type="entry name" value="Dimerization-anchoring domain of cAMP-dependent PK regulatory subunit"/>
    <property type="match status" value="1"/>
</dbReference>
<dbReference type="PANTHER" id="PTHR10699:SF16">
    <property type="entry name" value="SPERM SURFACE PROTEIN SP17"/>
    <property type="match status" value="1"/>
</dbReference>
<evidence type="ECO:0000313" key="9">
    <source>
        <dbReference type="Proteomes" id="UP000694392"/>
    </source>
</evidence>
<evidence type="ECO:0000259" key="7">
    <source>
        <dbReference type="SMART" id="SM00394"/>
    </source>
</evidence>
<keyword evidence="9" id="KW-1185">Reference proteome</keyword>
<keyword evidence="3" id="KW-0472">Membrane</keyword>
<name>A0A8D0L201_SPHPU</name>
<organism evidence="8 9">
    <name type="scientific">Sphenodon punctatus</name>
    <name type="common">Tuatara</name>
    <name type="synonym">Hatteria punctata</name>
    <dbReference type="NCBI Taxonomy" id="8508"/>
    <lineage>
        <taxon>Eukaryota</taxon>
        <taxon>Metazoa</taxon>
        <taxon>Chordata</taxon>
        <taxon>Craniata</taxon>
        <taxon>Vertebrata</taxon>
        <taxon>Euteleostomi</taxon>
        <taxon>Lepidosauria</taxon>
        <taxon>Sphenodontia</taxon>
        <taxon>Sphenodontidae</taxon>
        <taxon>Sphenodon</taxon>
    </lineage>
</organism>
<dbReference type="Proteomes" id="UP000694392">
    <property type="component" value="Unplaced"/>
</dbReference>
<evidence type="ECO:0000313" key="8">
    <source>
        <dbReference type="Ensembl" id="ENSSPUP00000001743.1"/>
    </source>
</evidence>
<evidence type="ECO:0000256" key="2">
    <source>
        <dbReference type="ARBA" id="ARBA00014863"/>
    </source>
</evidence>
<dbReference type="PANTHER" id="PTHR10699">
    <property type="entry name" value="NEUROMODULIN"/>
    <property type="match status" value="1"/>
</dbReference>
<dbReference type="GO" id="GO:0009897">
    <property type="term" value="C:external side of plasma membrane"/>
    <property type="evidence" value="ECO:0007669"/>
    <property type="project" value="Ensembl"/>
</dbReference>
<dbReference type="FunFam" id="1.20.890.10:FF:000006">
    <property type="entry name" value="Sperm surface protein Sp17"/>
    <property type="match status" value="1"/>
</dbReference>
<dbReference type="GO" id="GO:0007339">
    <property type="term" value="P:binding of sperm to zona pellucida"/>
    <property type="evidence" value="ECO:0007669"/>
    <property type="project" value="InterPro"/>
</dbReference>
<dbReference type="GO" id="GO:0035686">
    <property type="term" value="C:sperm fibrous sheath"/>
    <property type="evidence" value="ECO:0007669"/>
    <property type="project" value="Ensembl"/>
</dbReference>
<dbReference type="InterPro" id="IPR047579">
    <property type="entry name" value="DD_CABYR_SP17"/>
</dbReference>
<dbReference type="GO" id="GO:0097228">
    <property type="term" value="C:sperm principal piece"/>
    <property type="evidence" value="ECO:0007669"/>
    <property type="project" value="Ensembl"/>
</dbReference>
<reference evidence="8" key="2">
    <citation type="submission" date="2025-09" db="UniProtKB">
        <authorList>
            <consortium name="Ensembl"/>
        </authorList>
    </citation>
    <scope>IDENTIFICATION</scope>
</reference>
<dbReference type="InterPro" id="IPR003117">
    <property type="entry name" value="cAMP_dep_PK_reg_su_I/II_a/b"/>
</dbReference>